<protein>
    <recommendedName>
        <fullName evidence="12">Phosphotransferase</fullName>
        <ecNumber evidence="12">2.7.1.-</ecNumber>
    </recommendedName>
</protein>
<evidence type="ECO:0000256" key="1">
    <source>
        <dbReference type="ARBA" id="ARBA00004888"/>
    </source>
</evidence>
<dbReference type="SUPFAM" id="SSF53067">
    <property type="entry name" value="Actin-like ATPase domain"/>
    <property type="match status" value="1"/>
</dbReference>
<dbReference type="PRINTS" id="PR00475">
    <property type="entry name" value="HEXOKINASE"/>
</dbReference>
<keyword evidence="4 12" id="KW-0808">Transferase</keyword>
<evidence type="ECO:0000256" key="9">
    <source>
        <dbReference type="ARBA" id="ARBA00044613"/>
    </source>
</evidence>
<evidence type="ECO:0000256" key="12">
    <source>
        <dbReference type="RuleBase" id="RU362007"/>
    </source>
</evidence>
<evidence type="ECO:0000259" key="13">
    <source>
        <dbReference type="Pfam" id="PF00349"/>
    </source>
</evidence>
<dbReference type="Pfam" id="PF00349">
    <property type="entry name" value="Hexokinase_1"/>
    <property type="match status" value="1"/>
</dbReference>
<evidence type="ECO:0000256" key="5">
    <source>
        <dbReference type="ARBA" id="ARBA00022741"/>
    </source>
</evidence>
<evidence type="ECO:0000256" key="11">
    <source>
        <dbReference type="ARBA" id="ARBA00048160"/>
    </source>
</evidence>
<dbReference type="PANTHER" id="PTHR19443">
    <property type="entry name" value="HEXOKINASE"/>
    <property type="match status" value="1"/>
</dbReference>
<reference evidence="14" key="2">
    <citation type="submission" date="2025-08" db="UniProtKB">
        <authorList>
            <consortium name="Ensembl"/>
        </authorList>
    </citation>
    <scope>IDENTIFICATION</scope>
    <source>
        <strain evidence="14">Guanapo</strain>
    </source>
</reference>
<dbReference type="GO" id="GO:0008865">
    <property type="term" value="F:fructokinase activity"/>
    <property type="evidence" value="ECO:0007669"/>
    <property type="project" value="TreeGrafter"/>
</dbReference>
<comment type="similarity">
    <text evidence="3 12">Belongs to the hexokinase family.</text>
</comment>
<dbReference type="InterPro" id="IPR001312">
    <property type="entry name" value="Hexokinase"/>
</dbReference>
<dbReference type="EC" id="2.7.1.-" evidence="12"/>
<accession>A0A3P9PAL8</accession>
<comment type="catalytic activity">
    <reaction evidence="9">
        <text>a D-hexose + ATP = a D-hexose 6-phosphate + ADP + H(+)</text>
        <dbReference type="Rhea" id="RHEA:22740"/>
        <dbReference type="ChEBI" id="CHEBI:4194"/>
        <dbReference type="ChEBI" id="CHEBI:15378"/>
        <dbReference type="ChEBI" id="CHEBI:30616"/>
        <dbReference type="ChEBI" id="CHEBI:229467"/>
        <dbReference type="ChEBI" id="CHEBI:456216"/>
        <dbReference type="EC" id="2.7.1.1"/>
    </reaction>
    <physiologicalReaction direction="left-to-right" evidence="9">
        <dbReference type="Rhea" id="RHEA:22741"/>
    </physiologicalReaction>
</comment>
<dbReference type="GO" id="GO:0005524">
    <property type="term" value="F:ATP binding"/>
    <property type="evidence" value="ECO:0007669"/>
    <property type="project" value="UniProtKB-UniRule"/>
</dbReference>
<reference evidence="14" key="3">
    <citation type="submission" date="2025-09" db="UniProtKB">
        <authorList>
            <consortium name="Ensembl"/>
        </authorList>
    </citation>
    <scope>IDENTIFICATION</scope>
    <source>
        <strain evidence="14">Guanapo</strain>
    </source>
</reference>
<dbReference type="InterPro" id="IPR043129">
    <property type="entry name" value="ATPase_NBD"/>
</dbReference>
<keyword evidence="8 12" id="KW-0324">Glycolysis</keyword>
<dbReference type="GO" id="GO:0004340">
    <property type="term" value="F:glucokinase activity"/>
    <property type="evidence" value="ECO:0007669"/>
    <property type="project" value="TreeGrafter"/>
</dbReference>
<dbReference type="PANTHER" id="PTHR19443:SF84">
    <property type="entry name" value="PHOSPHOTRANSFERASE"/>
    <property type="match status" value="1"/>
</dbReference>
<keyword evidence="5 12" id="KW-0547">Nucleotide-binding</keyword>
<comment type="catalytic activity">
    <reaction evidence="10">
        <text>D-fructose + ATP = D-fructose 6-phosphate + ADP + H(+)</text>
        <dbReference type="Rhea" id="RHEA:16125"/>
        <dbReference type="ChEBI" id="CHEBI:15378"/>
        <dbReference type="ChEBI" id="CHEBI:30616"/>
        <dbReference type="ChEBI" id="CHEBI:37721"/>
        <dbReference type="ChEBI" id="CHEBI:61527"/>
        <dbReference type="ChEBI" id="CHEBI:456216"/>
        <dbReference type="EC" id="2.7.1.1"/>
    </reaction>
    <physiologicalReaction direction="left-to-right" evidence="10">
        <dbReference type="Rhea" id="RHEA:16126"/>
    </physiologicalReaction>
</comment>
<dbReference type="GeneTree" id="ENSGT00950000182787"/>
<dbReference type="Gene3D" id="3.30.420.40">
    <property type="match status" value="1"/>
</dbReference>
<comment type="pathway">
    <text evidence="1">Carbohydrate degradation; glycolysis; D-glyceraldehyde 3-phosphate and glycerone phosphate from D-glucose: step 1/4.</text>
</comment>
<reference evidence="15" key="1">
    <citation type="submission" date="2013-11" db="EMBL/GenBank/DDBJ databases">
        <title>The genomic landscape of the Guanapo guppy.</title>
        <authorList>
            <person name="Kuenstner A."/>
            <person name="Dreyer C."/>
        </authorList>
    </citation>
    <scope>NUCLEOTIDE SEQUENCE</scope>
    <source>
        <strain evidence="15">Guanapo</strain>
    </source>
</reference>
<sequence>MLPTFVRSTPDGTEKGDFLALDLGGTHFRVLHVRVMEEEQKMLKMDSQICAIPQEIMLGTGEQLFDHIAACLSEFLDSQNLKGQTLPLGFTFSSLILIHWTKGFNSIHRRGVRQQGNSKYKLFFFFFFYPSDSLYLLHLPTK</sequence>
<keyword evidence="6 12" id="KW-0418">Kinase</keyword>
<name>A0A3P9PAL8_POERE</name>
<dbReference type="Ensembl" id="ENSPRET00000018956.1">
    <property type="protein sequence ID" value="ENSPREP00000018753.1"/>
    <property type="gene ID" value="ENSPREG00000012652.1"/>
</dbReference>
<evidence type="ECO:0000313" key="15">
    <source>
        <dbReference type="Proteomes" id="UP000242638"/>
    </source>
</evidence>
<dbReference type="FunFam" id="3.30.420.40:FF:000805">
    <property type="entry name" value="Hexokinase-2"/>
    <property type="match status" value="1"/>
</dbReference>
<dbReference type="UniPathway" id="UPA00242"/>
<evidence type="ECO:0000256" key="3">
    <source>
        <dbReference type="ARBA" id="ARBA00009225"/>
    </source>
</evidence>
<dbReference type="Proteomes" id="UP000242638">
    <property type="component" value="Unassembled WGS sequence"/>
</dbReference>
<dbReference type="AlphaFoldDB" id="A0A3P9PAL8"/>
<proteinExistence type="inferred from homology"/>
<dbReference type="GO" id="GO:0001678">
    <property type="term" value="P:intracellular glucose homeostasis"/>
    <property type="evidence" value="ECO:0007669"/>
    <property type="project" value="InterPro"/>
</dbReference>
<dbReference type="GO" id="GO:0005829">
    <property type="term" value="C:cytosol"/>
    <property type="evidence" value="ECO:0007669"/>
    <property type="project" value="TreeGrafter"/>
</dbReference>
<evidence type="ECO:0000256" key="8">
    <source>
        <dbReference type="ARBA" id="ARBA00023152"/>
    </source>
</evidence>
<evidence type="ECO:0000256" key="10">
    <source>
        <dbReference type="ARBA" id="ARBA00047905"/>
    </source>
</evidence>
<dbReference type="InterPro" id="IPR022672">
    <property type="entry name" value="Hexokinase_N"/>
</dbReference>
<dbReference type="GO" id="GO:0005739">
    <property type="term" value="C:mitochondrion"/>
    <property type="evidence" value="ECO:0007669"/>
    <property type="project" value="TreeGrafter"/>
</dbReference>
<evidence type="ECO:0000256" key="6">
    <source>
        <dbReference type="ARBA" id="ARBA00022777"/>
    </source>
</evidence>
<dbReference type="GO" id="GO:0005536">
    <property type="term" value="F:D-glucose binding"/>
    <property type="evidence" value="ECO:0007669"/>
    <property type="project" value="InterPro"/>
</dbReference>
<keyword evidence="7 12" id="KW-0067">ATP-binding</keyword>
<organism evidence="14 15">
    <name type="scientific">Poecilia reticulata</name>
    <name type="common">Guppy</name>
    <name type="synonym">Acanthophacelus reticulatus</name>
    <dbReference type="NCBI Taxonomy" id="8081"/>
    <lineage>
        <taxon>Eukaryota</taxon>
        <taxon>Metazoa</taxon>
        <taxon>Chordata</taxon>
        <taxon>Craniata</taxon>
        <taxon>Vertebrata</taxon>
        <taxon>Euteleostomi</taxon>
        <taxon>Actinopterygii</taxon>
        <taxon>Neopterygii</taxon>
        <taxon>Teleostei</taxon>
        <taxon>Neoteleostei</taxon>
        <taxon>Acanthomorphata</taxon>
        <taxon>Ovalentaria</taxon>
        <taxon>Atherinomorphae</taxon>
        <taxon>Cyprinodontiformes</taxon>
        <taxon>Poeciliidae</taxon>
        <taxon>Poeciliinae</taxon>
        <taxon>Poecilia</taxon>
    </lineage>
</organism>
<keyword evidence="15" id="KW-1185">Reference proteome</keyword>
<dbReference type="GO" id="GO:0006096">
    <property type="term" value="P:glycolytic process"/>
    <property type="evidence" value="ECO:0007669"/>
    <property type="project" value="UniProtKB-KW"/>
</dbReference>
<feature type="domain" description="Hexokinase N-terminal" evidence="13">
    <location>
        <begin position="1"/>
        <end position="106"/>
    </location>
</feature>
<dbReference type="PROSITE" id="PS51748">
    <property type="entry name" value="HEXOKINASE_2"/>
    <property type="match status" value="1"/>
</dbReference>
<evidence type="ECO:0000256" key="7">
    <source>
        <dbReference type="ARBA" id="ARBA00022840"/>
    </source>
</evidence>
<comment type="catalytic activity">
    <reaction evidence="11">
        <text>D-glucose + ATP = D-glucose 6-phosphate + ADP + H(+)</text>
        <dbReference type="Rhea" id="RHEA:17825"/>
        <dbReference type="ChEBI" id="CHEBI:4167"/>
        <dbReference type="ChEBI" id="CHEBI:15378"/>
        <dbReference type="ChEBI" id="CHEBI:30616"/>
        <dbReference type="ChEBI" id="CHEBI:61548"/>
        <dbReference type="ChEBI" id="CHEBI:456216"/>
        <dbReference type="EC" id="2.7.1.1"/>
    </reaction>
    <physiologicalReaction direction="left-to-right" evidence="11">
        <dbReference type="Rhea" id="RHEA:17826"/>
    </physiologicalReaction>
</comment>
<evidence type="ECO:0000256" key="2">
    <source>
        <dbReference type="ARBA" id="ARBA00005028"/>
    </source>
</evidence>
<evidence type="ECO:0000313" key="14">
    <source>
        <dbReference type="Ensembl" id="ENSPREP00000018753.1"/>
    </source>
</evidence>
<comment type="pathway">
    <text evidence="2">Carbohydrate metabolism; hexose metabolism.</text>
</comment>
<evidence type="ECO:0000256" key="4">
    <source>
        <dbReference type="ARBA" id="ARBA00022679"/>
    </source>
</evidence>
<dbReference type="GO" id="GO:0006006">
    <property type="term" value="P:glucose metabolic process"/>
    <property type="evidence" value="ECO:0007669"/>
    <property type="project" value="UniProtKB-ARBA"/>
</dbReference>